<accession>A0A9D1QI50</accession>
<evidence type="ECO:0000256" key="7">
    <source>
        <dbReference type="SAM" id="Phobius"/>
    </source>
</evidence>
<protein>
    <submittedName>
        <fullName evidence="8">Dicarboxylate/amino acid:cation symporter</fullName>
    </submittedName>
</protein>
<evidence type="ECO:0000256" key="6">
    <source>
        <dbReference type="ARBA" id="ARBA00023136"/>
    </source>
</evidence>
<feature type="transmembrane region" description="Helical" evidence="7">
    <location>
        <begin position="43"/>
        <end position="67"/>
    </location>
</feature>
<dbReference type="InterPro" id="IPR001991">
    <property type="entry name" value="Na-dicarboxylate_symporter"/>
</dbReference>
<dbReference type="PANTHER" id="PTHR42865">
    <property type="entry name" value="PROTON/GLUTAMATE-ASPARTATE SYMPORTER"/>
    <property type="match status" value="1"/>
</dbReference>
<organism evidence="8 9">
    <name type="scientific">Candidatus Salinicoccus stercoripullorum</name>
    <dbReference type="NCBI Taxonomy" id="2838756"/>
    <lineage>
        <taxon>Bacteria</taxon>
        <taxon>Bacillati</taxon>
        <taxon>Bacillota</taxon>
        <taxon>Bacilli</taxon>
        <taxon>Bacillales</taxon>
        <taxon>Staphylococcaceae</taxon>
        <taxon>Salinicoccus</taxon>
    </lineage>
</organism>
<dbReference type="GO" id="GO:0015293">
    <property type="term" value="F:symporter activity"/>
    <property type="evidence" value="ECO:0007669"/>
    <property type="project" value="UniProtKB-KW"/>
</dbReference>
<dbReference type="PANTHER" id="PTHR42865:SF7">
    <property type="entry name" value="PROTON_GLUTAMATE-ASPARTATE SYMPORTER"/>
    <property type="match status" value="1"/>
</dbReference>
<keyword evidence="3" id="KW-1003">Cell membrane</keyword>
<evidence type="ECO:0000256" key="4">
    <source>
        <dbReference type="ARBA" id="ARBA00022692"/>
    </source>
</evidence>
<dbReference type="Pfam" id="PF00375">
    <property type="entry name" value="SDF"/>
    <property type="match status" value="1"/>
</dbReference>
<evidence type="ECO:0000313" key="8">
    <source>
        <dbReference type="EMBL" id="HIW13206.1"/>
    </source>
</evidence>
<dbReference type="PRINTS" id="PR00173">
    <property type="entry name" value="EDTRNSPORT"/>
</dbReference>
<evidence type="ECO:0000256" key="1">
    <source>
        <dbReference type="ARBA" id="ARBA00004651"/>
    </source>
</evidence>
<name>A0A9D1QI50_9STAP</name>
<keyword evidence="5 7" id="KW-1133">Transmembrane helix</keyword>
<comment type="subcellular location">
    <subcellularLocation>
        <location evidence="1">Cell membrane</location>
        <topology evidence="1">Multi-pass membrane protein</topology>
    </subcellularLocation>
</comment>
<evidence type="ECO:0000256" key="2">
    <source>
        <dbReference type="ARBA" id="ARBA00022448"/>
    </source>
</evidence>
<evidence type="ECO:0000256" key="3">
    <source>
        <dbReference type="ARBA" id="ARBA00022475"/>
    </source>
</evidence>
<comment type="caution">
    <text evidence="8">The sequence shown here is derived from an EMBL/GenBank/DDBJ whole genome shotgun (WGS) entry which is preliminary data.</text>
</comment>
<dbReference type="Proteomes" id="UP000823989">
    <property type="component" value="Unassembled WGS sequence"/>
</dbReference>
<keyword evidence="2" id="KW-0813">Transport</keyword>
<evidence type="ECO:0000256" key="5">
    <source>
        <dbReference type="ARBA" id="ARBA00022989"/>
    </source>
</evidence>
<keyword evidence="4 7" id="KW-0812">Transmembrane</keyword>
<proteinExistence type="predicted"/>
<feature type="transmembrane region" description="Helical" evidence="7">
    <location>
        <begin position="143"/>
        <end position="162"/>
    </location>
</feature>
<evidence type="ECO:0000313" key="9">
    <source>
        <dbReference type="Proteomes" id="UP000823989"/>
    </source>
</evidence>
<dbReference type="InterPro" id="IPR036458">
    <property type="entry name" value="Na:dicarbo_symporter_sf"/>
</dbReference>
<feature type="transmembrane region" description="Helical" evidence="7">
    <location>
        <begin position="193"/>
        <end position="210"/>
    </location>
</feature>
<dbReference type="AlphaFoldDB" id="A0A9D1QI50"/>
<dbReference type="EMBL" id="DXHR01000028">
    <property type="protein sequence ID" value="HIW13206.1"/>
    <property type="molecule type" value="Genomic_DNA"/>
</dbReference>
<feature type="transmembrane region" description="Helical" evidence="7">
    <location>
        <begin position="79"/>
        <end position="101"/>
    </location>
</feature>
<keyword evidence="6 7" id="KW-0472">Membrane</keyword>
<gene>
    <name evidence="8" type="ORF">H9891_08670</name>
</gene>
<dbReference type="Gene3D" id="1.10.3860.10">
    <property type="entry name" value="Sodium:dicarboxylate symporter"/>
    <property type="match status" value="1"/>
</dbReference>
<dbReference type="SUPFAM" id="SSF118215">
    <property type="entry name" value="Proton glutamate symport protein"/>
    <property type="match status" value="1"/>
</dbReference>
<feature type="transmembrane region" description="Helical" evidence="7">
    <location>
        <begin position="12"/>
        <end position="37"/>
    </location>
</feature>
<reference evidence="8" key="2">
    <citation type="submission" date="2021-04" db="EMBL/GenBank/DDBJ databases">
        <authorList>
            <person name="Gilroy R."/>
        </authorList>
    </citation>
    <scope>NUCLEOTIDE SEQUENCE</scope>
    <source>
        <strain evidence="8">ChiHjej13B12-752</strain>
    </source>
</reference>
<dbReference type="GO" id="GO:0005886">
    <property type="term" value="C:plasma membrane"/>
    <property type="evidence" value="ECO:0007669"/>
    <property type="project" value="UniProtKB-SubCell"/>
</dbReference>
<sequence>MKLFKKYLETPLLVKMSIGFILGIITGIIMGPAAGVFEPLGTLFLNLLQMIVIPLILFTLIVAANNSNPAGLGRVGGKIFIYYLLTTSMAVTIGILFSVVFNPAGGVTLGDAEVETPEAPSFVDTLLNIVPSNIFEALVEADVLAIVFVALVFGFAISYMRYSEDGRMKRLGNLLFDISDAITEATLKILKGVLQYAPIGVFGIGASTFGNQSLEVLGSLVALTAVTYSAFIFHLLAIYVVLLMIFRVPVIKFFKNIREAMALSFITSSSLGTLPVTLESAKKAGISESVSSFTIPIGATVNMDGAALRLGIAAIFAATIAGEDMTLPGMFLLVVTATLTSIGTAGVPSAGIVALSIVLTQAGLPLEVVAIIAGVDAIIQMGATSLNITGDLIGAKLVDESEKKARRKKG</sequence>
<reference evidence="8" key="1">
    <citation type="journal article" date="2021" name="PeerJ">
        <title>Extensive microbial diversity within the chicken gut microbiome revealed by metagenomics and culture.</title>
        <authorList>
            <person name="Gilroy R."/>
            <person name="Ravi A."/>
            <person name="Getino M."/>
            <person name="Pursley I."/>
            <person name="Horton D.L."/>
            <person name="Alikhan N.F."/>
            <person name="Baker D."/>
            <person name="Gharbi K."/>
            <person name="Hall N."/>
            <person name="Watson M."/>
            <person name="Adriaenssens E.M."/>
            <person name="Foster-Nyarko E."/>
            <person name="Jarju S."/>
            <person name="Secka A."/>
            <person name="Antonio M."/>
            <person name="Oren A."/>
            <person name="Chaudhuri R.R."/>
            <person name="La Ragione R."/>
            <person name="Hildebrand F."/>
            <person name="Pallen M.J."/>
        </authorList>
    </citation>
    <scope>NUCLEOTIDE SEQUENCE</scope>
    <source>
        <strain evidence="8">ChiHjej13B12-752</strain>
    </source>
</reference>
<feature type="transmembrane region" description="Helical" evidence="7">
    <location>
        <begin position="216"/>
        <end position="246"/>
    </location>
</feature>